<dbReference type="Pfam" id="PF13614">
    <property type="entry name" value="AAA_31"/>
    <property type="match status" value="1"/>
</dbReference>
<evidence type="ECO:0000256" key="1">
    <source>
        <dbReference type="SAM" id="Coils"/>
    </source>
</evidence>
<reference evidence="3" key="1">
    <citation type="submission" date="2013-10" db="EMBL/GenBank/DDBJ databases">
        <title>Draft genome sequence of Clostridium botulinum type B strain Osaka05.</title>
        <authorList>
            <person name="Sakaguchi Y."/>
            <person name="Hosomi K."/>
            <person name="Uchiyama J."/>
            <person name="Ogura Y."/>
            <person name="Sakaguchi M."/>
            <person name="Kohda T."/>
            <person name="Mukamoto M."/>
            <person name="Misawa N."/>
            <person name="Matsuzaki S."/>
            <person name="Hayashi T."/>
            <person name="Kozaki S."/>
        </authorList>
    </citation>
    <scope>NUCLEOTIDE SEQUENCE</scope>
    <source>
        <strain evidence="3">Osaka05</strain>
    </source>
</reference>
<dbReference type="GO" id="GO:0005524">
    <property type="term" value="F:ATP binding"/>
    <property type="evidence" value="ECO:0007669"/>
    <property type="project" value="TreeGrafter"/>
</dbReference>
<evidence type="ECO:0000259" key="2">
    <source>
        <dbReference type="Pfam" id="PF13614"/>
    </source>
</evidence>
<dbReference type="RefSeq" id="WP_030032185.1">
    <property type="nucleotide sequence ID" value="NZ_BA000059.1"/>
</dbReference>
<feature type="domain" description="AAA" evidence="2">
    <location>
        <begin position="2"/>
        <end position="138"/>
    </location>
</feature>
<dbReference type="InterPro" id="IPR027417">
    <property type="entry name" value="P-loop_NTPase"/>
</dbReference>
<dbReference type="PANTHER" id="PTHR43384">
    <property type="entry name" value="SEPTUM SITE-DETERMINING PROTEIN MIND HOMOLOG, CHLOROPLASTIC-RELATED"/>
    <property type="match status" value="1"/>
</dbReference>
<dbReference type="GO" id="GO:0009898">
    <property type="term" value="C:cytoplasmic side of plasma membrane"/>
    <property type="evidence" value="ECO:0007669"/>
    <property type="project" value="TreeGrafter"/>
</dbReference>
<dbReference type="PANTHER" id="PTHR43384:SF13">
    <property type="entry name" value="SLR0110 PROTEIN"/>
    <property type="match status" value="1"/>
</dbReference>
<accession>A0A060N901</accession>
<dbReference type="AlphaFoldDB" id="A0A060N901"/>
<sequence>MIISSYCPSGKVGKTTTSLALAKIAEKRGLKTCVLEFDFSPGDIPTLLDLDISRNILDLIAEYTDTAIQQPKTENFKVVVAGYPDYVSQFTANDVRNALEQLNESFDLVIVDIQPNFIDSCIDIFEISDYILLVLNNNYEIVSRAVGNLEWGIKSNYFSKDKMQILVNKASKKQKDDFLTNSMLQQTNSELYLPILNTVPLFKNFQGYNDERFLKYINDTFSTLFPQYNNEDNKDKKEGFFSKLFKGKEKSKQKPKKDTDHLSLPSVNTNLNSIGEDSMGDIKDLDLGELFNGDDNINKNIVTEENPILNNNEINIGPTSNQSSDYIAEQSNEIINTNDDMDEYVKQVTNENNMSNAKPVDTITNTNEYTSQEFQENNEAIMNNTPNYNEPPATESTFQNASLGEALAFQNNIVEILNNANKKITELEATNKKLEATNANLINTIKQKEEEVLSYKNQYSTINKLIENEKNKMQNIKNSLKNLINTIE</sequence>
<organism evidence="3">
    <name type="scientific">Clostridium botulinum B str. Osaka05</name>
    <dbReference type="NCBI Taxonomy" id="1407017"/>
    <lineage>
        <taxon>Bacteria</taxon>
        <taxon>Bacillati</taxon>
        <taxon>Bacillota</taxon>
        <taxon>Clostridia</taxon>
        <taxon>Eubacteriales</taxon>
        <taxon>Clostridiaceae</taxon>
        <taxon>Clostridium</taxon>
    </lineage>
</organism>
<evidence type="ECO:0000313" key="3">
    <source>
        <dbReference type="EMBL" id="BAO05058.1"/>
    </source>
</evidence>
<protein>
    <submittedName>
        <fullName evidence="3">Septum formation inhibitor-activating ATPase</fullName>
    </submittedName>
</protein>
<dbReference type="GO" id="GO:0005829">
    <property type="term" value="C:cytosol"/>
    <property type="evidence" value="ECO:0007669"/>
    <property type="project" value="TreeGrafter"/>
</dbReference>
<feature type="coiled-coil region" evidence="1">
    <location>
        <begin position="417"/>
        <end position="486"/>
    </location>
</feature>
<dbReference type="GO" id="GO:0051782">
    <property type="term" value="P:negative regulation of cell division"/>
    <property type="evidence" value="ECO:0007669"/>
    <property type="project" value="TreeGrafter"/>
</dbReference>
<dbReference type="InterPro" id="IPR025669">
    <property type="entry name" value="AAA_dom"/>
</dbReference>
<dbReference type="Proteomes" id="UP000054164">
    <property type="component" value="Unassembled WGS sequence"/>
</dbReference>
<name>A0A060N901_CLOBO</name>
<proteinExistence type="predicted"/>
<dbReference type="SUPFAM" id="SSF52540">
    <property type="entry name" value="P-loop containing nucleoside triphosphate hydrolases"/>
    <property type="match status" value="1"/>
</dbReference>
<dbReference type="InterPro" id="IPR050625">
    <property type="entry name" value="ParA/MinD_ATPase"/>
</dbReference>
<dbReference type="Gene3D" id="3.40.50.300">
    <property type="entry name" value="P-loop containing nucleotide triphosphate hydrolases"/>
    <property type="match status" value="1"/>
</dbReference>
<gene>
    <name evidence="3" type="ORF">CBO05P2_033</name>
</gene>
<dbReference type="HOGENOM" id="CLU_561070_0_0_9"/>
<keyword evidence="1" id="KW-0175">Coiled coil</keyword>
<dbReference type="GO" id="GO:0016887">
    <property type="term" value="F:ATP hydrolysis activity"/>
    <property type="evidence" value="ECO:0007669"/>
    <property type="project" value="TreeGrafter"/>
</dbReference>
<dbReference type="EMBL" id="BA000059">
    <property type="protein sequence ID" value="BAO05058.1"/>
    <property type="molecule type" value="Genomic_DNA"/>
</dbReference>